<dbReference type="EMBL" id="CAQQ02045164">
    <property type="status" value="NOT_ANNOTATED_CDS"/>
    <property type="molecule type" value="Genomic_DNA"/>
</dbReference>
<proteinExistence type="predicted"/>
<reference evidence="4" key="1">
    <citation type="submission" date="2013-02" db="EMBL/GenBank/DDBJ databases">
        <authorList>
            <person name="Hughes D."/>
        </authorList>
    </citation>
    <scope>NUCLEOTIDE SEQUENCE</scope>
    <source>
        <strain>Durham</strain>
        <strain evidence="4">NC isolate 2 -- Noor lab</strain>
    </source>
</reference>
<dbReference type="GO" id="GO:0008270">
    <property type="term" value="F:zinc ion binding"/>
    <property type="evidence" value="ECO:0007669"/>
    <property type="project" value="UniProtKB-KW"/>
</dbReference>
<feature type="domain" description="C2H2-type" evidence="2">
    <location>
        <begin position="96"/>
        <end position="120"/>
    </location>
</feature>
<evidence type="ECO:0000259" key="2">
    <source>
        <dbReference type="PROSITE" id="PS50157"/>
    </source>
</evidence>
<accession>T1GDQ5</accession>
<sequence length="123" mass="14395">MKLKKKLTQNIQVVPDSLLKSNQSTAIANFLQRRPDVSLIESQMINHLMFPKLQRTPPLQHRATITQLQPAQQQHSLLSSIGYVQQQQQQQNYQFSRCPLCSRNYRSQAFLNEHMRKEHSVLI</sequence>
<dbReference type="EnsemblMetazoa" id="MESCA001448-RA">
    <property type="protein sequence ID" value="MESCA001448-PA"/>
    <property type="gene ID" value="MESCA001448"/>
</dbReference>
<name>T1GDQ5_MEGSC</name>
<keyword evidence="4" id="KW-1185">Reference proteome</keyword>
<dbReference type="HOGENOM" id="CLU_2017844_0_0_1"/>
<reference evidence="3" key="2">
    <citation type="submission" date="2015-06" db="UniProtKB">
        <authorList>
            <consortium name="EnsemblMetazoa"/>
        </authorList>
    </citation>
    <scope>IDENTIFICATION</scope>
</reference>
<keyword evidence="1" id="KW-0479">Metal-binding</keyword>
<dbReference type="Proteomes" id="UP000015102">
    <property type="component" value="Unassembled WGS sequence"/>
</dbReference>
<keyword evidence="1" id="KW-0862">Zinc</keyword>
<protein>
    <recommendedName>
        <fullName evidence="2">C2H2-type domain-containing protein</fullName>
    </recommendedName>
</protein>
<organism evidence="3 4">
    <name type="scientific">Megaselia scalaris</name>
    <name type="common">Humpbacked fly</name>
    <name type="synonym">Phora scalaris</name>
    <dbReference type="NCBI Taxonomy" id="36166"/>
    <lineage>
        <taxon>Eukaryota</taxon>
        <taxon>Metazoa</taxon>
        <taxon>Ecdysozoa</taxon>
        <taxon>Arthropoda</taxon>
        <taxon>Hexapoda</taxon>
        <taxon>Insecta</taxon>
        <taxon>Pterygota</taxon>
        <taxon>Neoptera</taxon>
        <taxon>Endopterygota</taxon>
        <taxon>Diptera</taxon>
        <taxon>Brachycera</taxon>
        <taxon>Muscomorpha</taxon>
        <taxon>Platypezoidea</taxon>
        <taxon>Phoridae</taxon>
        <taxon>Megaseliini</taxon>
        <taxon>Megaselia</taxon>
    </lineage>
</organism>
<evidence type="ECO:0000313" key="4">
    <source>
        <dbReference type="Proteomes" id="UP000015102"/>
    </source>
</evidence>
<dbReference type="InterPro" id="IPR013087">
    <property type="entry name" value="Znf_C2H2_type"/>
</dbReference>
<dbReference type="PROSITE" id="PS00028">
    <property type="entry name" value="ZINC_FINGER_C2H2_1"/>
    <property type="match status" value="1"/>
</dbReference>
<dbReference type="AlphaFoldDB" id="T1GDQ5"/>
<dbReference type="PROSITE" id="PS50157">
    <property type="entry name" value="ZINC_FINGER_C2H2_2"/>
    <property type="match status" value="1"/>
</dbReference>
<evidence type="ECO:0000313" key="3">
    <source>
        <dbReference type="EnsemblMetazoa" id="MESCA001448-PA"/>
    </source>
</evidence>
<evidence type="ECO:0000256" key="1">
    <source>
        <dbReference type="PROSITE-ProRule" id="PRU00042"/>
    </source>
</evidence>
<keyword evidence="1" id="KW-0863">Zinc-finger</keyword>
<dbReference type="Gene3D" id="3.30.160.60">
    <property type="entry name" value="Classic Zinc Finger"/>
    <property type="match status" value="1"/>
</dbReference>